<dbReference type="AlphaFoldDB" id="A0A0B1SZ50"/>
<proteinExistence type="predicted"/>
<dbReference type="SUPFAM" id="SSF53649">
    <property type="entry name" value="Alkaline phosphatase-like"/>
    <property type="match status" value="1"/>
</dbReference>
<dbReference type="Gene3D" id="3.40.720.10">
    <property type="entry name" value="Alkaline Phosphatase, subunit A"/>
    <property type="match status" value="1"/>
</dbReference>
<dbReference type="Proteomes" id="UP000053660">
    <property type="component" value="Unassembled WGS sequence"/>
</dbReference>
<dbReference type="GO" id="GO:0005615">
    <property type="term" value="C:extracellular space"/>
    <property type="evidence" value="ECO:0007669"/>
    <property type="project" value="TreeGrafter"/>
</dbReference>
<evidence type="ECO:0000313" key="1">
    <source>
        <dbReference type="EMBL" id="KHJ88787.1"/>
    </source>
</evidence>
<dbReference type="OrthoDB" id="5834279at2759"/>
<evidence type="ECO:0000313" key="2">
    <source>
        <dbReference type="Proteomes" id="UP000053660"/>
    </source>
</evidence>
<gene>
    <name evidence="1" type="ORF">OESDEN_11409</name>
</gene>
<name>A0A0B1SZ50_OESDE</name>
<protein>
    <recommendedName>
        <fullName evidence="3">Sulfatase N-terminal domain-containing protein</fullName>
    </recommendedName>
</protein>
<dbReference type="Pfam" id="PF02995">
    <property type="entry name" value="DUF229"/>
    <property type="match status" value="1"/>
</dbReference>
<reference evidence="1 2" key="1">
    <citation type="submission" date="2014-03" db="EMBL/GenBank/DDBJ databases">
        <title>Draft genome of the hookworm Oesophagostomum dentatum.</title>
        <authorList>
            <person name="Mitreva M."/>
        </authorList>
    </citation>
    <scope>NUCLEOTIDE SEQUENCE [LARGE SCALE GENOMIC DNA]</scope>
    <source>
        <strain evidence="1 2">OD-Hann</strain>
    </source>
</reference>
<dbReference type="EMBL" id="KN555205">
    <property type="protein sequence ID" value="KHJ88787.1"/>
    <property type="molecule type" value="Genomic_DNA"/>
</dbReference>
<dbReference type="InterPro" id="IPR004245">
    <property type="entry name" value="DUF229"/>
</dbReference>
<dbReference type="InterPro" id="IPR017850">
    <property type="entry name" value="Alkaline_phosphatase_core_sf"/>
</dbReference>
<organism evidence="1 2">
    <name type="scientific">Oesophagostomum dentatum</name>
    <name type="common">Nodular worm</name>
    <dbReference type="NCBI Taxonomy" id="61180"/>
    <lineage>
        <taxon>Eukaryota</taxon>
        <taxon>Metazoa</taxon>
        <taxon>Ecdysozoa</taxon>
        <taxon>Nematoda</taxon>
        <taxon>Chromadorea</taxon>
        <taxon>Rhabditida</taxon>
        <taxon>Rhabditina</taxon>
        <taxon>Rhabditomorpha</taxon>
        <taxon>Strongyloidea</taxon>
        <taxon>Strongylidae</taxon>
        <taxon>Oesophagostomum</taxon>
    </lineage>
</organism>
<keyword evidence="2" id="KW-1185">Reference proteome</keyword>
<dbReference type="PANTHER" id="PTHR10974:SF75">
    <property type="entry name" value="SULFATASE DOMAIN-CONTAINING PROTEIN"/>
    <property type="match status" value="1"/>
</dbReference>
<evidence type="ECO:0008006" key="3">
    <source>
        <dbReference type="Google" id="ProtNLM"/>
    </source>
</evidence>
<dbReference type="PANTHER" id="PTHR10974">
    <property type="entry name" value="FI08016P-RELATED"/>
    <property type="match status" value="1"/>
</dbReference>
<accession>A0A0B1SZ50</accession>
<sequence>MNNPIKSFFCAQVVIDVDRRYALVVYRPFPLRIAKSKSLKQIFENSCSERHLEMLEYLQKFIESYSGMPKIAQLWLTELAHNSMKNLYHADEQFLDFFKRNKEKLKDAFVFLMGDHGPRTDGIESVPLGRYETNNPLLIVTVPERYRTREIHNEMRKKAYQLMTPLDLHATLMDIVKLQPRRNFSDISYRNMQPLSKGSSLLREWRGERNCRSLPIAPQYCLCHYDKTVISDEELREELGRFLVKHLNKELERAGLSSTCYEQEYDYVSWRYCEISKEINIRKLCVST</sequence>